<organism evidence="2 3">
    <name type="scientific">Euplotes crassus</name>
    <dbReference type="NCBI Taxonomy" id="5936"/>
    <lineage>
        <taxon>Eukaryota</taxon>
        <taxon>Sar</taxon>
        <taxon>Alveolata</taxon>
        <taxon>Ciliophora</taxon>
        <taxon>Intramacronucleata</taxon>
        <taxon>Spirotrichea</taxon>
        <taxon>Hypotrichia</taxon>
        <taxon>Euplotida</taxon>
        <taxon>Euplotidae</taxon>
        <taxon>Moneuplotes</taxon>
    </lineage>
</organism>
<protein>
    <submittedName>
        <fullName evidence="2">Uncharacterized protein</fullName>
    </submittedName>
</protein>
<proteinExistence type="predicted"/>
<sequence length="508" mass="59591">MDVNKSAFSQENESIKLDYSFQNPSISGSRDDRKLGKLGNAGSSFKTRVVSILPKQKSTSSNDSKTLKCRNKNFDRYRFKSPELIGRTIIPRQILLKRSEAKSRISSFSSDKFDKRNSKNIHRASRPSFMTNTMKRKMYKKRNFSLYEQKPRNFSILKRRVGSIAPSKIERPSKELRFSSILAKTSRNIQSPAVNPIEEVNEEIHEDPVPSMHTQKVQQINAKDHNSRFSRLISPSPRIIGRSTLNNFEKYKFDFQSRRGTTDQFIQQRRTIKREPTFVLSLDDRKVVEHTIEEEKGSSLSRKSRISKSRSRKSKFSNSRNWKNSQRRAETIVNRSNAMSVSPRNKQSSKIVQITTQPTIENFFSLDDHAKKTKDWNLSKQPKESKNPTKVTFSSQNLIYPTPFSSLSKKEKRKYRDRSFKSHKKGFDKRLKKMEIKHKNIRKSLRRSMNKNKGKFKKQSVITGEKWMLKFIEIPKFNTMQRNTLMEKTSEEIRQIIRQRKKESVLML</sequence>
<evidence type="ECO:0000313" key="2">
    <source>
        <dbReference type="EMBL" id="CAI2387226.1"/>
    </source>
</evidence>
<keyword evidence="3" id="KW-1185">Reference proteome</keyword>
<feature type="compositionally biased region" description="Polar residues" evidence="1">
    <location>
        <begin position="333"/>
        <end position="351"/>
    </location>
</feature>
<comment type="caution">
    <text evidence="2">The sequence shown here is derived from an EMBL/GenBank/DDBJ whole genome shotgun (WGS) entry which is preliminary data.</text>
</comment>
<evidence type="ECO:0000256" key="1">
    <source>
        <dbReference type="SAM" id="MobiDB-lite"/>
    </source>
</evidence>
<dbReference type="Proteomes" id="UP001295684">
    <property type="component" value="Unassembled WGS sequence"/>
</dbReference>
<feature type="compositionally biased region" description="Basic residues" evidence="1">
    <location>
        <begin position="302"/>
        <end position="315"/>
    </location>
</feature>
<reference evidence="2" key="1">
    <citation type="submission" date="2023-07" db="EMBL/GenBank/DDBJ databases">
        <authorList>
            <consortium name="AG Swart"/>
            <person name="Singh M."/>
            <person name="Singh A."/>
            <person name="Seah K."/>
            <person name="Emmerich C."/>
        </authorList>
    </citation>
    <scope>NUCLEOTIDE SEQUENCE</scope>
    <source>
        <strain evidence="2">DP1</strain>
    </source>
</reference>
<accession>A0AAD1YAM7</accession>
<dbReference type="AlphaFoldDB" id="A0AAD1YAM7"/>
<name>A0AAD1YAM7_EUPCR</name>
<dbReference type="EMBL" id="CAMPGE010029742">
    <property type="protein sequence ID" value="CAI2387226.1"/>
    <property type="molecule type" value="Genomic_DNA"/>
</dbReference>
<feature type="region of interest" description="Disordered" evidence="1">
    <location>
        <begin position="295"/>
        <end position="351"/>
    </location>
</feature>
<gene>
    <name evidence="2" type="ORF">ECRASSUSDP1_LOCUS28855</name>
</gene>
<evidence type="ECO:0000313" key="3">
    <source>
        <dbReference type="Proteomes" id="UP001295684"/>
    </source>
</evidence>